<dbReference type="GO" id="GO:0016020">
    <property type="term" value="C:membrane"/>
    <property type="evidence" value="ECO:0007669"/>
    <property type="project" value="InterPro"/>
</dbReference>
<accession>A0A381T2J4</accession>
<evidence type="ECO:0000256" key="1">
    <source>
        <dbReference type="ARBA" id="ARBA00022679"/>
    </source>
</evidence>
<keyword evidence="2" id="KW-1133">Transmembrane helix</keyword>
<dbReference type="PROSITE" id="PS00379">
    <property type="entry name" value="CDP_ALCOHOL_P_TRANSF"/>
    <property type="match status" value="1"/>
</dbReference>
<gene>
    <name evidence="3" type="ORF">METZ01_LOCUS63270</name>
</gene>
<dbReference type="InterPro" id="IPR048254">
    <property type="entry name" value="CDP_ALCOHOL_P_TRANSF_CS"/>
</dbReference>
<evidence type="ECO:0000256" key="2">
    <source>
        <dbReference type="SAM" id="Phobius"/>
    </source>
</evidence>
<reference evidence="3" key="1">
    <citation type="submission" date="2018-05" db="EMBL/GenBank/DDBJ databases">
        <authorList>
            <person name="Lanie J.A."/>
            <person name="Ng W.-L."/>
            <person name="Kazmierczak K.M."/>
            <person name="Andrzejewski T.M."/>
            <person name="Davidsen T.M."/>
            <person name="Wayne K.J."/>
            <person name="Tettelin H."/>
            <person name="Glass J.I."/>
            <person name="Rusch D."/>
            <person name="Podicherti R."/>
            <person name="Tsui H.-C.T."/>
            <person name="Winkler M.E."/>
        </authorList>
    </citation>
    <scope>NUCLEOTIDE SEQUENCE</scope>
</reference>
<keyword evidence="2" id="KW-0812">Transmembrane</keyword>
<dbReference type="Pfam" id="PF01066">
    <property type="entry name" value="CDP-OH_P_transf"/>
    <property type="match status" value="1"/>
</dbReference>
<feature type="transmembrane region" description="Helical" evidence="2">
    <location>
        <begin position="133"/>
        <end position="154"/>
    </location>
</feature>
<proteinExistence type="predicted"/>
<dbReference type="EMBL" id="UINC01003928">
    <property type="protein sequence ID" value="SVA10416.1"/>
    <property type="molecule type" value="Genomic_DNA"/>
</dbReference>
<dbReference type="GO" id="GO:0008654">
    <property type="term" value="P:phospholipid biosynthetic process"/>
    <property type="evidence" value="ECO:0007669"/>
    <property type="project" value="InterPro"/>
</dbReference>
<dbReference type="InterPro" id="IPR043130">
    <property type="entry name" value="CDP-OH_PTrfase_TM_dom"/>
</dbReference>
<dbReference type="InterPro" id="IPR000462">
    <property type="entry name" value="CDP-OH_P_trans"/>
</dbReference>
<protein>
    <recommendedName>
        <fullName evidence="4">CDP-diacylglycerol--serine O-phosphatidyltransferase</fullName>
    </recommendedName>
</protein>
<dbReference type="GO" id="GO:0016780">
    <property type="term" value="F:phosphotransferase activity, for other substituted phosphate groups"/>
    <property type="evidence" value="ECO:0007669"/>
    <property type="project" value="InterPro"/>
</dbReference>
<evidence type="ECO:0008006" key="4">
    <source>
        <dbReference type="Google" id="ProtNLM"/>
    </source>
</evidence>
<dbReference type="AlphaFoldDB" id="A0A381T2J4"/>
<name>A0A381T2J4_9ZZZZ</name>
<keyword evidence="2" id="KW-0472">Membrane</keyword>
<organism evidence="3">
    <name type="scientific">marine metagenome</name>
    <dbReference type="NCBI Taxonomy" id="408172"/>
    <lineage>
        <taxon>unclassified sequences</taxon>
        <taxon>metagenomes</taxon>
        <taxon>ecological metagenomes</taxon>
    </lineage>
</organism>
<feature type="transmembrane region" description="Helical" evidence="2">
    <location>
        <begin position="191"/>
        <end position="208"/>
    </location>
</feature>
<sequence>MAGDYVIACYIILAAGAFDSVDGKIARLIGISTNFGKEIDSLADMVSFCLAPSILVYSLYTQNMPGISGELIASAPLIMGAIRLARFNTDITSENPAYFTGLPTPMNALSIASLVLFIEYFKIDNPEYSQPRLLLPLILSLSYLMVSRVHYAKFPIINFNSGKQNSLRLLGVALFAVTFIGAIFIGYPYRVLAGFVSFYLLTGIWNHLKNLGNVESKNQES</sequence>
<dbReference type="Gene3D" id="1.20.120.1760">
    <property type="match status" value="1"/>
</dbReference>
<feature type="transmembrane region" description="Helical" evidence="2">
    <location>
        <begin position="97"/>
        <end position="121"/>
    </location>
</feature>
<feature type="transmembrane region" description="Helical" evidence="2">
    <location>
        <begin position="166"/>
        <end position="185"/>
    </location>
</feature>
<evidence type="ECO:0000313" key="3">
    <source>
        <dbReference type="EMBL" id="SVA10416.1"/>
    </source>
</evidence>
<keyword evidence="1" id="KW-0808">Transferase</keyword>